<evidence type="ECO:0000256" key="4">
    <source>
        <dbReference type="ARBA" id="ARBA00023098"/>
    </source>
</evidence>
<accession>A0A0C2SRH1</accession>
<dbReference type="SUPFAM" id="SSF51695">
    <property type="entry name" value="PLC-like phosphodiesterases"/>
    <property type="match status" value="1"/>
</dbReference>
<protein>
    <recommendedName>
        <fullName evidence="1">phosphoinositide phospholipase C</fullName>
        <ecNumber evidence="1">3.1.4.11</ecNumber>
    </recommendedName>
</protein>
<dbReference type="PANTHER" id="PTHR10336:SF36">
    <property type="entry name" value="1-PHOSPHATIDYLINOSITOL 4,5-BISPHOSPHATE PHOSPHODIESTERASE BETA-4"/>
    <property type="match status" value="1"/>
</dbReference>
<dbReference type="STRING" id="946122.A0A0C2SRH1"/>
<dbReference type="GO" id="GO:0004435">
    <property type="term" value="F:phosphatidylinositol-4,5-bisphosphate phospholipase C activity"/>
    <property type="evidence" value="ECO:0007669"/>
    <property type="project" value="UniProtKB-EC"/>
</dbReference>
<keyword evidence="3" id="KW-0442">Lipid degradation</keyword>
<dbReference type="Gene3D" id="3.20.20.190">
    <property type="entry name" value="Phosphatidylinositol (PI) phosphodiesterase"/>
    <property type="match status" value="1"/>
</dbReference>
<dbReference type="PROSITE" id="PS50007">
    <property type="entry name" value="PIPLC_X_DOMAIN"/>
    <property type="match status" value="1"/>
</dbReference>
<gene>
    <name evidence="6" type="ORF">M378DRAFT_89138</name>
</gene>
<dbReference type="InterPro" id="IPR001192">
    <property type="entry name" value="PI-PLC_fam"/>
</dbReference>
<evidence type="ECO:0000256" key="3">
    <source>
        <dbReference type="ARBA" id="ARBA00022963"/>
    </source>
</evidence>
<name>A0A0C2SRH1_AMAMK</name>
<sequence>MISAEIHCNVKQQDKMVRKHIMQEIFDSALISTLDDPKIDQLPSPDDLKGKILLKVKQLSLSL</sequence>
<dbReference type="InParanoid" id="A0A0C2SRH1"/>
<keyword evidence="2" id="KW-0378">Hydrolase</keyword>
<proteinExistence type="predicted"/>
<evidence type="ECO:0000259" key="5">
    <source>
        <dbReference type="Pfam" id="PF00388"/>
    </source>
</evidence>
<dbReference type="PANTHER" id="PTHR10336">
    <property type="entry name" value="PHOSPHOINOSITIDE-SPECIFIC PHOSPHOLIPASE C FAMILY PROTEIN"/>
    <property type="match status" value="1"/>
</dbReference>
<dbReference type="GO" id="GO:0051209">
    <property type="term" value="P:release of sequestered calcium ion into cytosol"/>
    <property type="evidence" value="ECO:0007669"/>
    <property type="project" value="TreeGrafter"/>
</dbReference>
<dbReference type="GO" id="GO:0048015">
    <property type="term" value="P:phosphatidylinositol-mediated signaling"/>
    <property type="evidence" value="ECO:0007669"/>
    <property type="project" value="TreeGrafter"/>
</dbReference>
<keyword evidence="7" id="KW-1185">Reference proteome</keyword>
<evidence type="ECO:0000256" key="1">
    <source>
        <dbReference type="ARBA" id="ARBA00012368"/>
    </source>
</evidence>
<dbReference type="InterPro" id="IPR017946">
    <property type="entry name" value="PLC-like_Pdiesterase_TIM-brl"/>
</dbReference>
<dbReference type="HOGENOM" id="CLU_2885297_0_0_1"/>
<dbReference type="AlphaFoldDB" id="A0A0C2SRH1"/>
<dbReference type="OrthoDB" id="269822at2759"/>
<evidence type="ECO:0000313" key="6">
    <source>
        <dbReference type="EMBL" id="KIL56579.1"/>
    </source>
</evidence>
<dbReference type="EC" id="3.1.4.11" evidence="1"/>
<dbReference type="InterPro" id="IPR000909">
    <property type="entry name" value="PLipase_C_PInositol-sp_X_dom"/>
</dbReference>
<keyword evidence="4" id="KW-0443">Lipid metabolism</keyword>
<organism evidence="6 7">
    <name type="scientific">Amanita muscaria (strain Koide BX008)</name>
    <dbReference type="NCBI Taxonomy" id="946122"/>
    <lineage>
        <taxon>Eukaryota</taxon>
        <taxon>Fungi</taxon>
        <taxon>Dikarya</taxon>
        <taxon>Basidiomycota</taxon>
        <taxon>Agaricomycotina</taxon>
        <taxon>Agaricomycetes</taxon>
        <taxon>Agaricomycetidae</taxon>
        <taxon>Agaricales</taxon>
        <taxon>Pluteineae</taxon>
        <taxon>Amanitaceae</taxon>
        <taxon>Amanita</taxon>
    </lineage>
</organism>
<dbReference type="Proteomes" id="UP000054549">
    <property type="component" value="Unassembled WGS sequence"/>
</dbReference>
<feature type="domain" description="Phosphatidylinositol-specific phospholipase C X" evidence="5">
    <location>
        <begin position="2"/>
        <end position="57"/>
    </location>
</feature>
<reference evidence="6 7" key="1">
    <citation type="submission" date="2014-04" db="EMBL/GenBank/DDBJ databases">
        <title>Evolutionary Origins and Diversification of the Mycorrhizal Mutualists.</title>
        <authorList>
            <consortium name="DOE Joint Genome Institute"/>
            <consortium name="Mycorrhizal Genomics Consortium"/>
            <person name="Kohler A."/>
            <person name="Kuo A."/>
            <person name="Nagy L.G."/>
            <person name="Floudas D."/>
            <person name="Copeland A."/>
            <person name="Barry K.W."/>
            <person name="Cichocki N."/>
            <person name="Veneault-Fourrey C."/>
            <person name="LaButti K."/>
            <person name="Lindquist E.A."/>
            <person name="Lipzen A."/>
            <person name="Lundell T."/>
            <person name="Morin E."/>
            <person name="Murat C."/>
            <person name="Riley R."/>
            <person name="Ohm R."/>
            <person name="Sun H."/>
            <person name="Tunlid A."/>
            <person name="Henrissat B."/>
            <person name="Grigoriev I.V."/>
            <person name="Hibbett D.S."/>
            <person name="Martin F."/>
        </authorList>
    </citation>
    <scope>NUCLEOTIDE SEQUENCE [LARGE SCALE GENOMIC DNA]</scope>
    <source>
        <strain evidence="6 7">Koide BX008</strain>
    </source>
</reference>
<evidence type="ECO:0000313" key="7">
    <source>
        <dbReference type="Proteomes" id="UP000054549"/>
    </source>
</evidence>
<dbReference type="GO" id="GO:0016042">
    <property type="term" value="P:lipid catabolic process"/>
    <property type="evidence" value="ECO:0007669"/>
    <property type="project" value="UniProtKB-KW"/>
</dbReference>
<dbReference type="EMBL" id="KN818414">
    <property type="protein sequence ID" value="KIL56579.1"/>
    <property type="molecule type" value="Genomic_DNA"/>
</dbReference>
<dbReference type="Pfam" id="PF00388">
    <property type="entry name" value="PI-PLC-X"/>
    <property type="match status" value="1"/>
</dbReference>
<evidence type="ECO:0000256" key="2">
    <source>
        <dbReference type="ARBA" id="ARBA00022801"/>
    </source>
</evidence>